<evidence type="ECO:0000256" key="8">
    <source>
        <dbReference type="SAM" id="SignalP"/>
    </source>
</evidence>
<dbReference type="Pfam" id="PF01547">
    <property type="entry name" value="SBP_bac_1"/>
    <property type="match status" value="1"/>
</dbReference>
<dbReference type="InterPro" id="IPR006059">
    <property type="entry name" value="SBP"/>
</dbReference>
<dbReference type="Gene3D" id="3.40.190.10">
    <property type="entry name" value="Periplasmic binding protein-like II"/>
    <property type="match status" value="2"/>
</dbReference>
<comment type="function">
    <text evidence="5">Part of a binding-protein-dependent transport system for a sugar.</text>
</comment>
<gene>
    <name evidence="9" type="ORF">PIG85_03295</name>
</gene>
<evidence type="ECO:0000256" key="5">
    <source>
        <dbReference type="ARBA" id="ARBA00049629"/>
    </source>
</evidence>
<dbReference type="KEGG" id="wne:PIG85_03295"/>
<dbReference type="SUPFAM" id="SSF53850">
    <property type="entry name" value="Periplasmic binding protein-like II"/>
    <property type="match status" value="1"/>
</dbReference>
<reference evidence="9" key="1">
    <citation type="submission" date="2023-01" db="EMBL/GenBank/DDBJ databases">
        <title>Comparative Genomic Analysis of the Clinically-Derived Winkia Strain NY0527 Provides Evidence into the Taxonomic Reassignment of Winkia neuii and Characterizes Their Virulence Traits.</title>
        <authorList>
            <person name="Cai X."/>
            <person name="Peng Y."/>
            <person name="Li M."/>
            <person name="Qiu Y."/>
            <person name="Wang Y."/>
            <person name="Xu L."/>
            <person name="Hou Q."/>
        </authorList>
    </citation>
    <scope>NUCLEOTIDE SEQUENCE</scope>
    <source>
        <strain evidence="9">NY0527</strain>
    </source>
</reference>
<dbReference type="GO" id="GO:0030313">
    <property type="term" value="C:cell envelope"/>
    <property type="evidence" value="ECO:0007669"/>
    <property type="project" value="UniProtKB-SubCell"/>
</dbReference>
<accession>A0AB38XQS6</accession>
<feature type="signal peptide" evidence="8">
    <location>
        <begin position="1"/>
        <end position="19"/>
    </location>
</feature>
<evidence type="ECO:0000256" key="2">
    <source>
        <dbReference type="ARBA" id="ARBA00008520"/>
    </source>
</evidence>
<comment type="similarity">
    <text evidence="2">Belongs to the bacterial solute-binding protein 1 family.</text>
</comment>
<comment type="subcellular location">
    <subcellularLocation>
        <location evidence="1">Cell envelope</location>
    </subcellularLocation>
</comment>
<dbReference type="RefSeq" id="WP_271694729.1">
    <property type="nucleotide sequence ID" value="NZ_CP116394.1"/>
</dbReference>
<dbReference type="Proteomes" id="UP001211044">
    <property type="component" value="Chromosome"/>
</dbReference>
<evidence type="ECO:0000256" key="7">
    <source>
        <dbReference type="SAM" id="MobiDB-lite"/>
    </source>
</evidence>
<keyword evidence="3" id="KW-0813">Transport</keyword>
<dbReference type="EMBL" id="CP116394">
    <property type="protein sequence ID" value="WCE46683.1"/>
    <property type="molecule type" value="Genomic_DNA"/>
</dbReference>
<feature type="chain" id="PRO_5044287791" description="Probable sugar-binding periplasmic protein" evidence="8">
    <location>
        <begin position="20"/>
        <end position="433"/>
    </location>
</feature>
<dbReference type="PANTHER" id="PTHR43649">
    <property type="entry name" value="ARABINOSE-BINDING PROTEIN-RELATED"/>
    <property type="match status" value="1"/>
</dbReference>
<dbReference type="AlphaFoldDB" id="A0AB38XQS6"/>
<protein>
    <recommendedName>
        <fullName evidence="6">Probable sugar-binding periplasmic protein</fullName>
    </recommendedName>
</protein>
<organism evidence="9 10">
    <name type="scientific">Winkia neuii subsp. anitrata</name>
    <dbReference type="NCBI Taxonomy" id="29318"/>
    <lineage>
        <taxon>Bacteria</taxon>
        <taxon>Bacillati</taxon>
        <taxon>Actinomycetota</taxon>
        <taxon>Actinomycetes</taxon>
        <taxon>Actinomycetales</taxon>
        <taxon>Actinomycetaceae</taxon>
        <taxon>Winkia</taxon>
    </lineage>
</organism>
<sequence>MRRLVALAGVAALSLTLSACGGSGGDAKSSGGNNSDASQVDVVSWWSAGSEKEGLAALQKVLEKQHPETSFQNQAVSGGGGDQAKQKLQADLAAKNPPDSYQAHAGAELSEDIKAGYLEDLSGTYDKLKLREAFPKDLIDRLSVDGKIYSIPSNIHRANVTWVSKAALDKAGIDPSKAPADIDAWIADMEKLQKAGVKYPMAVGNSTWQLHLLETIMIADLGADGYQNLMDGKGDWRSAEVAKAFEHYAKIMNFADPSLLNEDWEPAMKGVINNDGTQAYTVMGDWTPPAFEAAGKKLNQDYFAWPVPGTQGVFDFLADSFTKPVGAKHAGGTDAWLDTISSKEGQIAFNSVKGSIPARSDLTEDEKDKFSEYQKTAMKSFSEDKIVSSVAHGAALPLKVTESMKKEALGKFTAGNFDAKQLQEQFAKSAETK</sequence>
<evidence type="ECO:0000256" key="4">
    <source>
        <dbReference type="ARBA" id="ARBA00022729"/>
    </source>
</evidence>
<name>A0AB38XQS6_9ACTO</name>
<dbReference type="InterPro" id="IPR050490">
    <property type="entry name" value="Bact_solute-bd_prot1"/>
</dbReference>
<dbReference type="PANTHER" id="PTHR43649:SF28">
    <property type="entry name" value="BINDING PROTEIN COMPONENT OF ABC SUGAR TRANSPORTER-RELATED"/>
    <property type="match status" value="1"/>
</dbReference>
<keyword evidence="4 8" id="KW-0732">Signal</keyword>
<dbReference type="PROSITE" id="PS51257">
    <property type="entry name" value="PROKAR_LIPOPROTEIN"/>
    <property type="match status" value="1"/>
</dbReference>
<evidence type="ECO:0000313" key="10">
    <source>
        <dbReference type="Proteomes" id="UP001211044"/>
    </source>
</evidence>
<proteinExistence type="inferred from homology"/>
<evidence type="ECO:0000256" key="1">
    <source>
        <dbReference type="ARBA" id="ARBA00004196"/>
    </source>
</evidence>
<feature type="region of interest" description="Disordered" evidence="7">
    <location>
        <begin position="68"/>
        <end position="88"/>
    </location>
</feature>
<evidence type="ECO:0000256" key="6">
    <source>
        <dbReference type="ARBA" id="ARBA00049753"/>
    </source>
</evidence>
<evidence type="ECO:0000256" key="3">
    <source>
        <dbReference type="ARBA" id="ARBA00022448"/>
    </source>
</evidence>
<evidence type="ECO:0000313" key="9">
    <source>
        <dbReference type="EMBL" id="WCE46683.1"/>
    </source>
</evidence>